<protein>
    <submittedName>
        <fullName evidence="1">Uncharacterized protein</fullName>
    </submittedName>
</protein>
<accession>A0ACC0RZU5</accession>
<evidence type="ECO:0000313" key="2">
    <source>
        <dbReference type="Proteomes" id="UP000006729"/>
    </source>
</evidence>
<reference evidence="1 2" key="1">
    <citation type="journal article" date="2006" name="Science">
        <title>The genome of black cottonwood, Populus trichocarpa (Torr. &amp; Gray).</title>
        <authorList>
            <person name="Tuskan G.A."/>
            <person name="Difazio S."/>
            <person name="Jansson S."/>
            <person name="Bohlmann J."/>
            <person name="Grigoriev I."/>
            <person name="Hellsten U."/>
            <person name="Putnam N."/>
            <person name="Ralph S."/>
            <person name="Rombauts S."/>
            <person name="Salamov A."/>
            <person name="Schein J."/>
            <person name="Sterck L."/>
            <person name="Aerts A."/>
            <person name="Bhalerao R.R."/>
            <person name="Bhalerao R.P."/>
            <person name="Blaudez D."/>
            <person name="Boerjan W."/>
            <person name="Brun A."/>
            <person name="Brunner A."/>
            <person name="Busov V."/>
            <person name="Campbell M."/>
            <person name="Carlson J."/>
            <person name="Chalot M."/>
            <person name="Chapman J."/>
            <person name="Chen G.L."/>
            <person name="Cooper D."/>
            <person name="Coutinho P.M."/>
            <person name="Couturier J."/>
            <person name="Covert S."/>
            <person name="Cronk Q."/>
            <person name="Cunningham R."/>
            <person name="Davis J."/>
            <person name="Degroeve S."/>
            <person name="Dejardin A."/>
            <person name="Depamphilis C."/>
            <person name="Detter J."/>
            <person name="Dirks B."/>
            <person name="Dubchak I."/>
            <person name="Duplessis S."/>
            <person name="Ehlting J."/>
            <person name="Ellis B."/>
            <person name="Gendler K."/>
            <person name="Goodstein D."/>
            <person name="Gribskov M."/>
            <person name="Grimwood J."/>
            <person name="Groover A."/>
            <person name="Gunter L."/>
            <person name="Hamberger B."/>
            <person name="Heinze B."/>
            <person name="Helariutta Y."/>
            <person name="Henrissat B."/>
            <person name="Holligan D."/>
            <person name="Holt R."/>
            <person name="Huang W."/>
            <person name="Islam-Faridi N."/>
            <person name="Jones S."/>
            <person name="Jones-Rhoades M."/>
            <person name="Jorgensen R."/>
            <person name="Joshi C."/>
            <person name="Kangasjarvi J."/>
            <person name="Karlsson J."/>
            <person name="Kelleher C."/>
            <person name="Kirkpatrick R."/>
            <person name="Kirst M."/>
            <person name="Kohler A."/>
            <person name="Kalluri U."/>
            <person name="Larimer F."/>
            <person name="Leebens-Mack J."/>
            <person name="Leple J.C."/>
            <person name="Locascio P."/>
            <person name="Lou Y."/>
            <person name="Lucas S."/>
            <person name="Martin F."/>
            <person name="Montanini B."/>
            <person name="Napoli C."/>
            <person name="Nelson D.R."/>
            <person name="Nelson C."/>
            <person name="Nieminen K."/>
            <person name="Nilsson O."/>
            <person name="Pereda V."/>
            <person name="Peter G."/>
            <person name="Philippe R."/>
            <person name="Pilate G."/>
            <person name="Poliakov A."/>
            <person name="Razumovskaya J."/>
            <person name="Richardson P."/>
            <person name="Rinaldi C."/>
            <person name="Ritland K."/>
            <person name="Rouze P."/>
            <person name="Ryaboy D."/>
            <person name="Schmutz J."/>
            <person name="Schrader J."/>
            <person name="Segerman B."/>
            <person name="Shin H."/>
            <person name="Siddiqui A."/>
            <person name="Sterky F."/>
            <person name="Terry A."/>
            <person name="Tsai C.J."/>
            <person name="Uberbacher E."/>
            <person name="Unneberg P."/>
            <person name="Vahala J."/>
            <person name="Wall K."/>
            <person name="Wessler S."/>
            <person name="Yang G."/>
            <person name="Yin T."/>
            <person name="Douglas C."/>
            <person name="Marra M."/>
            <person name="Sandberg G."/>
            <person name="Van de Peer Y."/>
            <person name="Rokhsar D."/>
        </authorList>
    </citation>
    <scope>NUCLEOTIDE SEQUENCE [LARGE SCALE GENOMIC DNA]</scope>
    <source>
        <strain evidence="2">cv. Nisqually</strain>
    </source>
</reference>
<gene>
    <name evidence="1" type="ORF">POPTR_014G136532v4</name>
</gene>
<dbReference type="EMBL" id="CM009303">
    <property type="protein sequence ID" value="KAI9382457.1"/>
    <property type="molecule type" value="Genomic_DNA"/>
</dbReference>
<evidence type="ECO:0000313" key="1">
    <source>
        <dbReference type="EMBL" id="KAI9382457.1"/>
    </source>
</evidence>
<proteinExistence type="predicted"/>
<sequence>MPAIPLSQQDFPLLLNHNLCHPSGCGLQHSHNKLNWRKASFTGFCFWIGPQLHNHRAFILSEVLFAMYIIVEMGRLSCRRHYMRWKVMLEIWKGEEEGEEGGAAGKGEREGEEGGAAEKGEGEKRKEKAGKGEGKGCEGEGEGGGVAENGEGGKGKGKGKEREGWKGRGEGGWRLRMEKGERGRARAREGKAGKGEGRGVAAAAGKE</sequence>
<keyword evidence="2" id="KW-1185">Reference proteome</keyword>
<dbReference type="Proteomes" id="UP000006729">
    <property type="component" value="Chromosome 14"/>
</dbReference>
<comment type="caution">
    <text evidence="1">The sequence shown here is derived from an EMBL/GenBank/DDBJ whole genome shotgun (WGS) entry which is preliminary data.</text>
</comment>
<name>A0ACC0RZU5_POPTR</name>
<organism evidence="1 2">
    <name type="scientific">Populus trichocarpa</name>
    <name type="common">Western balsam poplar</name>
    <name type="synonym">Populus balsamifera subsp. trichocarpa</name>
    <dbReference type="NCBI Taxonomy" id="3694"/>
    <lineage>
        <taxon>Eukaryota</taxon>
        <taxon>Viridiplantae</taxon>
        <taxon>Streptophyta</taxon>
        <taxon>Embryophyta</taxon>
        <taxon>Tracheophyta</taxon>
        <taxon>Spermatophyta</taxon>
        <taxon>Magnoliopsida</taxon>
        <taxon>eudicotyledons</taxon>
        <taxon>Gunneridae</taxon>
        <taxon>Pentapetalae</taxon>
        <taxon>rosids</taxon>
        <taxon>fabids</taxon>
        <taxon>Malpighiales</taxon>
        <taxon>Salicaceae</taxon>
        <taxon>Saliceae</taxon>
        <taxon>Populus</taxon>
    </lineage>
</organism>